<feature type="region of interest" description="Disordered" evidence="1">
    <location>
        <begin position="353"/>
        <end position="409"/>
    </location>
</feature>
<gene>
    <name evidence="4" type="ORF">AMATHDRAFT_152793</name>
</gene>
<feature type="domain" description="Trafficking protein particle complex subunit 13 middle" evidence="3">
    <location>
        <begin position="192"/>
        <end position="332"/>
    </location>
</feature>
<dbReference type="InterPro" id="IPR055427">
    <property type="entry name" value="TRAPPC13_N"/>
</dbReference>
<feature type="domain" description="Trafficking protein particle complex subunit 13 N-terminal" evidence="2">
    <location>
        <begin position="9"/>
        <end position="188"/>
    </location>
</feature>
<dbReference type="InterPro" id="IPR055429">
    <property type="entry name" value="TRAPPC13_M"/>
</dbReference>
<evidence type="ECO:0000313" key="4">
    <source>
        <dbReference type="EMBL" id="PFH47167.1"/>
    </source>
</evidence>
<protein>
    <recommendedName>
        <fullName evidence="6">DUF974-domain-containing protein</fullName>
    </recommendedName>
</protein>
<name>A0A2A9NFY3_9AGAR</name>
<dbReference type="EMBL" id="KZ302129">
    <property type="protein sequence ID" value="PFH47167.1"/>
    <property type="molecule type" value="Genomic_DNA"/>
</dbReference>
<feature type="compositionally biased region" description="Pro residues" evidence="1">
    <location>
        <begin position="372"/>
        <end position="385"/>
    </location>
</feature>
<evidence type="ECO:0000313" key="5">
    <source>
        <dbReference type="Proteomes" id="UP000242287"/>
    </source>
</evidence>
<dbReference type="PANTHER" id="PTHR13134:SF3">
    <property type="entry name" value="TRAFFICKING PROTEIN PARTICLE COMPLEX SUBUNIT 13"/>
    <property type="match status" value="1"/>
</dbReference>
<dbReference type="Proteomes" id="UP000242287">
    <property type="component" value="Unassembled WGS sequence"/>
</dbReference>
<dbReference type="PANTHER" id="PTHR13134">
    <property type="entry name" value="TRAFFICKING PROTEIN PARTICLE COMPLEX SUBUNIT 13"/>
    <property type="match status" value="1"/>
</dbReference>
<dbReference type="InterPro" id="IPR010378">
    <property type="entry name" value="TRAPPC13"/>
</dbReference>
<dbReference type="OrthoDB" id="10250284at2759"/>
<evidence type="ECO:0008006" key="6">
    <source>
        <dbReference type="Google" id="ProtNLM"/>
    </source>
</evidence>
<feature type="compositionally biased region" description="Low complexity" evidence="1">
    <location>
        <begin position="358"/>
        <end position="371"/>
    </location>
</feature>
<dbReference type="AlphaFoldDB" id="A0A2A9NFY3"/>
<reference evidence="4 5" key="1">
    <citation type="submission" date="2014-02" db="EMBL/GenBank/DDBJ databases">
        <title>Transposable element dynamics among asymbiotic and ectomycorrhizal Amanita fungi.</title>
        <authorList>
            <consortium name="DOE Joint Genome Institute"/>
            <person name="Hess J."/>
            <person name="Skrede I."/>
            <person name="Wolfe B."/>
            <person name="LaButti K."/>
            <person name="Ohm R.A."/>
            <person name="Grigoriev I.V."/>
            <person name="Pringle A."/>
        </authorList>
    </citation>
    <scope>NUCLEOTIDE SEQUENCE [LARGE SCALE GENOMIC DNA]</scope>
    <source>
        <strain evidence="4 5">SKay4041</strain>
    </source>
</reference>
<organism evidence="4 5">
    <name type="scientific">Amanita thiersii Skay4041</name>
    <dbReference type="NCBI Taxonomy" id="703135"/>
    <lineage>
        <taxon>Eukaryota</taxon>
        <taxon>Fungi</taxon>
        <taxon>Dikarya</taxon>
        <taxon>Basidiomycota</taxon>
        <taxon>Agaricomycotina</taxon>
        <taxon>Agaricomycetes</taxon>
        <taxon>Agaricomycetidae</taxon>
        <taxon>Agaricales</taxon>
        <taxon>Pluteineae</taxon>
        <taxon>Amanitaceae</taxon>
        <taxon>Amanita</taxon>
    </lineage>
</organism>
<dbReference type="STRING" id="703135.A0A2A9NFY3"/>
<proteinExistence type="predicted"/>
<keyword evidence="5" id="KW-1185">Reference proteome</keyword>
<dbReference type="GO" id="GO:1990072">
    <property type="term" value="C:TRAPPIII protein complex"/>
    <property type="evidence" value="ECO:0007669"/>
    <property type="project" value="TreeGrafter"/>
</dbReference>
<dbReference type="Pfam" id="PF06159">
    <property type="entry name" value="TRAPPC13_N"/>
    <property type="match status" value="1"/>
</dbReference>
<evidence type="ECO:0000256" key="1">
    <source>
        <dbReference type="SAM" id="MobiDB-lite"/>
    </source>
</evidence>
<accession>A0A2A9NFY3</accession>
<dbReference type="Pfam" id="PF23647">
    <property type="entry name" value="TRAPPC13_M"/>
    <property type="match status" value="1"/>
</dbReference>
<evidence type="ECO:0000259" key="3">
    <source>
        <dbReference type="Pfam" id="PF23647"/>
    </source>
</evidence>
<sequence>MAGSDGPTHLLSLKVMRVSRPELSNSWQPFFSSSPSLSAHASASILSLQGLEPLTGHPKTLRDLSHATELLTLPSAFGAIQLGETFASCLCLNNETNVVIEDASLKVDVQTATSKVVLAEAGGAGYHLPPSGSLQIVVSHEIKELGQHVLACSVVYRLPLGARAVPGASEDPNDPELQTFRKFYKFMVTNPLSVKTKVHTAKSPSALMSPRERDQVILEVHLQNLTQESLYFELMRFEPMDDWEAQDANVLVVDSEDVGPQEKSIFSGSMTLIQPQDTRQYVYILTPKTPTLFPLTYPPGSVVPLGRLNICWRSSLGEPGRLLTSMLSRRIPLTTAPPPQQASALPSYLKRTIIGNHPSSRPQSPQLSSRPGTPPGPRPTSPPLSKPRHLPTNLIRSQSPVPVPPAPASVPSLDLDTTLIVRHIPRKEIRIEKPFTISLALVISNTGHQRRMVRIAVQHLQHLPHSQSAPHLQLGAAATGTPHSVVHDILSPHIPSSGMSTPSSSAGTFNYAVAHQKLMAISHPSTPRHEPLPLLDTGPDEVTGFPPPIVSSSDDSRSVQQQQPQGNVVYAGSSTLFLPPVMLGSDGADNASQAPTPGAPKTTVVQEFQLTYVPLSKGYSTIGSLRALVVEDRYVSDFESTVAHDGQETPGRSGRAIQTLKEWDVIGEIWVPSSS</sequence>
<evidence type="ECO:0000259" key="2">
    <source>
        <dbReference type="Pfam" id="PF06159"/>
    </source>
</evidence>